<comment type="caution">
    <text evidence="14">The sequence shown here is derived from an EMBL/GenBank/DDBJ whole genome shotgun (WGS) entry which is preliminary data.</text>
</comment>
<keyword evidence="10" id="KW-0812">Transmembrane</keyword>
<evidence type="ECO:0000256" key="2">
    <source>
        <dbReference type="ARBA" id="ARBA00005321"/>
    </source>
</evidence>
<dbReference type="GO" id="GO:0030509">
    <property type="term" value="P:BMP signaling pathway"/>
    <property type="evidence" value="ECO:0007669"/>
    <property type="project" value="TreeGrafter"/>
</dbReference>
<dbReference type="GO" id="GO:0005886">
    <property type="term" value="C:plasma membrane"/>
    <property type="evidence" value="ECO:0007669"/>
    <property type="project" value="UniProtKB-SubCell"/>
</dbReference>
<evidence type="ECO:0000313" key="15">
    <source>
        <dbReference type="Proteomes" id="UP000887013"/>
    </source>
</evidence>
<evidence type="ECO:0000256" key="6">
    <source>
        <dbReference type="ARBA" id="ARBA00023136"/>
    </source>
</evidence>
<evidence type="ECO:0000256" key="5">
    <source>
        <dbReference type="ARBA" id="ARBA00022729"/>
    </source>
</evidence>
<name>A0A8X6QPJ9_NEPPI</name>
<dbReference type="InterPro" id="IPR010536">
    <property type="entry name" value="RGM_N"/>
</dbReference>
<feature type="transmembrane region" description="Helical" evidence="10">
    <location>
        <begin position="385"/>
        <end position="402"/>
    </location>
</feature>
<comment type="subcellular location">
    <subcellularLocation>
        <location evidence="1">Cell membrane</location>
        <topology evidence="1">Lipid-anchor</topology>
        <topology evidence="1">GPI-anchor</topology>
    </subcellularLocation>
</comment>
<keyword evidence="10" id="KW-1133">Transmembrane helix</keyword>
<reference evidence="14" key="1">
    <citation type="submission" date="2020-08" db="EMBL/GenBank/DDBJ databases">
        <title>Multicomponent nature underlies the extraordinary mechanical properties of spider dragline silk.</title>
        <authorList>
            <person name="Kono N."/>
            <person name="Nakamura H."/>
            <person name="Mori M."/>
            <person name="Yoshida Y."/>
            <person name="Ohtoshi R."/>
            <person name="Malay A.D."/>
            <person name="Moran D.A.P."/>
            <person name="Tomita M."/>
            <person name="Numata K."/>
            <person name="Arakawa K."/>
        </authorList>
    </citation>
    <scope>NUCLEOTIDE SEQUENCE</scope>
</reference>
<keyword evidence="15" id="KW-1185">Reference proteome</keyword>
<evidence type="ECO:0000256" key="4">
    <source>
        <dbReference type="ARBA" id="ARBA00022622"/>
    </source>
</evidence>
<dbReference type="PANTHER" id="PTHR31428:SF6">
    <property type="entry name" value="REPULSIVE GUIDANCE MOLECULE B HOMOLOG DRAG-1"/>
    <property type="match status" value="1"/>
</dbReference>
<dbReference type="OrthoDB" id="10013795at2759"/>
<keyword evidence="5 11" id="KW-0732">Signal</keyword>
<dbReference type="PANTHER" id="PTHR31428">
    <property type="entry name" value="RGM DOMAIN FAMILY MEMBER DRAG-1"/>
    <property type="match status" value="1"/>
</dbReference>
<keyword evidence="6 10" id="KW-0472">Membrane</keyword>
<feature type="region of interest" description="Disordered" evidence="9">
    <location>
        <begin position="107"/>
        <end position="131"/>
    </location>
</feature>
<dbReference type="AlphaFoldDB" id="A0A8X6QPJ9"/>
<protein>
    <submittedName>
        <fullName evidence="14">Repulsive guidance molecule A</fullName>
    </submittedName>
</protein>
<dbReference type="InterPro" id="IPR009496">
    <property type="entry name" value="RGM_C"/>
</dbReference>
<evidence type="ECO:0000259" key="13">
    <source>
        <dbReference type="Pfam" id="PF06535"/>
    </source>
</evidence>
<feature type="chain" id="PRO_5036476654" evidence="11">
    <location>
        <begin position="32"/>
        <end position="404"/>
    </location>
</feature>
<dbReference type="GO" id="GO:0098552">
    <property type="term" value="C:side of membrane"/>
    <property type="evidence" value="ECO:0007669"/>
    <property type="project" value="UniProtKB-KW"/>
</dbReference>
<accession>A0A8X6QPJ9</accession>
<keyword evidence="3" id="KW-1003">Cell membrane</keyword>
<evidence type="ECO:0000256" key="1">
    <source>
        <dbReference type="ARBA" id="ARBA00004609"/>
    </source>
</evidence>
<feature type="domain" description="Repulsive guidance molecule C-terminal" evidence="12">
    <location>
        <begin position="143"/>
        <end position="357"/>
    </location>
</feature>
<evidence type="ECO:0000256" key="9">
    <source>
        <dbReference type="SAM" id="MobiDB-lite"/>
    </source>
</evidence>
<evidence type="ECO:0000256" key="10">
    <source>
        <dbReference type="SAM" id="Phobius"/>
    </source>
</evidence>
<dbReference type="Gene3D" id="3.40.1000.10">
    <property type="entry name" value="Mog1/PsbP, alpha/beta/alpha sandwich"/>
    <property type="match status" value="1"/>
</dbReference>
<sequence>MGRGCSGDPANAPILLLQLLIVVCCSSLVCSADCRVQYCSRQYSRTIEEHNIVQAPSFRYCDLLRSYAECMRASARSCRGDLSYHTVQSLVMQWTRVYDCENVLARGPQANPPPKHPRPGGGNRFQKPPHHDRCGSYRPVGGYSHCALFGDPHLRTFYDELQTCSVPGAWPLLDNPHMAVQVTNGAVEADSPATAITQLTVVIRSHVPCAVEKTYQAQPDFLPGVFMDGSKWSGPGVRIREETPGKHIEINFKYINTRIIIRQSGRYLTFAAKMPSAIAVQGAQGDTLELCVRGCPRKERIDFERLLESKNGPSNEVLAACRALNITDFYFDACVFDLMTTGDGSFSAAARDAMLDAGPHSVLNSSLPVLPRGVESGQESLSCSFFLLSLMIGLLLFIGHHVDR</sequence>
<evidence type="ECO:0000256" key="8">
    <source>
        <dbReference type="ARBA" id="ARBA00023288"/>
    </source>
</evidence>
<organism evidence="14 15">
    <name type="scientific">Nephila pilipes</name>
    <name type="common">Giant wood spider</name>
    <name type="synonym">Nephila maculata</name>
    <dbReference type="NCBI Taxonomy" id="299642"/>
    <lineage>
        <taxon>Eukaryota</taxon>
        <taxon>Metazoa</taxon>
        <taxon>Ecdysozoa</taxon>
        <taxon>Arthropoda</taxon>
        <taxon>Chelicerata</taxon>
        <taxon>Arachnida</taxon>
        <taxon>Araneae</taxon>
        <taxon>Araneomorphae</taxon>
        <taxon>Entelegynae</taxon>
        <taxon>Araneoidea</taxon>
        <taxon>Nephilidae</taxon>
        <taxon>Nephila</taxon>
    </lineage>
</organism>
<dbReference type="Proteomes" id="UP000887013">
    <property type="component" value="Unassembled WGS sequence"/>
</dbReference>
<feature type="domain" description="Repulsive guidance molecule N-terminal" evidence="13">
    <location>
        <begin position="34"/>
        <end position="102"/>
    </location>
</feature>
<keyword evidence="4" id="KW-0336">GPI-anchor</keyword>
<dbReference type="GO" id="GO:0015026">
    <property type="term" value="F:coreceptor activity"/>
    <property type="evidence" value="ECO:0007669"/>
    <property type="project" value="TreeGrafter"/>
</dbReference>
<keyword evidence="8" id="KW-0449">Lipoprotein</keyword>
<gene>
    <name evidence="14" type="primary">RGMA</name>
    <name evidence="14" type="ORF">NPIL_514351</name>
</gene>
<dbReference type="EMBL" id="BMAW01033385">
    <property type="protein sequence ID" value="GFU29997.1"/>
    <property type="molecule type" value="Genomic_DNA"/>
</dbReference>
<dbReference type="InterPro" id="IPR040287">
    <property type="entry name" value="RGM"/>
</dbReference>
<evidence type="ECO:0000313" key="14">
    <source>
        <dbReference type="EMBL" id="GFU29997.1"/>
    </source>
</evidence>
<evidence type="ECO:0000256" key="11">
    <source>
        <dbReference type="SAM" id="SignalP"/>
    </source>
</evidence>
<evidence type="ECO:0000256" key="3">
    <source>
        <dbReference type="ARBA" id="ARBA00022475"/>
    </source>
</evidence>
<dbReference type="Pfam" id="PF06535">
    <property type="entry name" value="RGM_N"/>
    <property type="match status" value="1"/>
</dbReference>
<dbReference type="Pfam" id="PF06534">
    <property type="entry name" value="RGM_C"/>
    <property type="match status" value="1"/>
</dbReference>
<keyword evidence="7" id="KW-0325">Glycoprotein</keyword>
<evidence type="ECO:0000256" key="7">
    <source>
        <dbReference type="ARBA" id="ARBA00023180"/>
    </source>
</evidence>
<comment type="similarity">
    <text evidence="2">Belongs to the repulsive guidance molecule (RGM) family.</text>
</comment>
<proteinExistence type="inferred from homology"/>
<evidence type="ECO:0000259" key="12">
    <source>
        <dbReference type="Pfam" id="PF06534"/>
    </source>
</evidence>
<feature type="signal peptide" evidence="11">
    <location>
        <begin position="1"/>
        <end position="31"/>
    </location>
</feature>